<keyword evidence="1" id="KW-0805">Transcription regulation</keyword>
<gene>
    <name evidence="6" type="ORF">EBQ25_12065</name>
</gene>
<dbReference type="Proteomes" id="UP000267035">
    <property type="component" value="Unassembled WGS sequence"/>
</dbReference>
<keyword evidence="7" id="KW-1185">Reference proteome</keyword>
<reference evidence="6 7" key="1">
    <citation type="submission" date="2018-10" db="EMBL/GenBank/DDBJ databases">
        <title>Comamonadaceae CDC group NO-1 genome sequencing and assembly.</title>
        <authorList>
            <person name="Bernier A.-M."/>
            <person name="Bernard K."/>
        </authorList>
    </citation>
    <scope>NUCLEOTIDE SEQUENCE [LARGE SCALE GENOMIC DNA]</scope>
    <source>
        <strain evidence="6 7">NML161473</strain>
    </source>
</reference>
<evidence type="ECO:0000313" key="7">
    <source>
        <dbReference type="Proteomes" id="UP000267035"/>
    </source>
</evidence>
<dbReference type="AlphaFoldDB" id="A0A3M6PY79"/>
<organism evidence="6 7">
    <name type="scientific">Allofranklinella schreckenbergeri</name>
    <dbReference type="NCBI Taxonomy" id="1076744"/>
    <lineage>
        <taxon>Bacteria</taxon>
        <taxon>Pseudomonadati</taxon>
        <taxon>Pseudomonadota</taxon>
        <taxon>Betaproteobacteria</taxon>
        <taxon>Burkholderiales</taxon>
        <taxon>Comamonadaceae</taxon>
        <taxon>Allofranklinella</taxon>
    </lineage>
</organism>
<dbReference type="EMBL" id="RDQL01000028">
    <property type="protein sequence ID" value="RMW95364.1"/>
    <property type="molecule type" value="Genomic_DNA"/>
</dbReference>
<sequence length="182" mass="20376">MDTRQHILIAAHDLFYRQGFHACGVELLAQQAGTTKRTLYAHFGSKDGLIDAVLVYRHEQFMARMQAALQKRPAREADRAYLDFIAAWTQSAGFCGCMFINASAEYADAQSAPHQHAARHKTQVRQLLLSRLQEGGFERAEAVADLLFLYGEGMIVAAQAGQFSFKARIPDMLRSIRQIQSS</sequence>
<dbReference type="InterPro" id="IPR036271">
    <property type="entry name" value="Tet_transcr_reg_TetR-rel_C_sf"/>
</dbReference>
<dbReference type="PRINTS" id="PR00455">
    <property type="entry name" value="HTHTETR"/>
</dbReference>
<evidence type="ECO:0000256" key="1">
    <source>
        <dbReference type="ARBA" id="ARBA00023015"/>
    </source>
</evidence>
<dbReference type="GO" id="GO:0003677">
    <property type="term" value="F:DNA binding"/>
    <property type="evidence" value="ECO:0007669"/>
    <property type="project" value="UniProtKB-UniRule"/>
</dbReference>
<keyword evidence="3" id="KW-0804">Transcription</keyword>
<dbReference type="InterPro" id="IPR009057">
    <property type="entry name" value="Homeodomain-like_sf"/>
</dbReference>
<feature type="domain" description="HTH tetR-type" evidence="5">
    <location>
        <begin position="1"/>
        <end position="61"/>
    </location>
</feature>
<evidence type="ECO:0000259" key="5">
    <source>
        <dbReference type="PROSITE" id="PS50977"/>
    </source>
</evidence>
<dbReference type="PROSITE" id="PS50977">
    <property type="entry name" value="HTH_TETR_2"/>
    <property type="match status" value="1"/>
</dbReference>
<dbReference type="Pfam" id="PF00440">
    <property type="entry name" value="TetR_N"/>
    <property type="match status" value="1"/>
</dbReference>
<accession>A0A3M6PY79</accession>
<dbReference type="PANTHER" id="PTHR47506">
    <property type="entry name" value="TRANSCRIPTIONAL REGULATORY PROTEIN"/>
    <property type="match status" value="1"/>
</dbReference>
<dbReference type="InterPro" id="IPR001647">
    <property type="entry name" value="HTH_TetR"/>
</dbReference>
<comment type="caution">
    <text evidence="6">The sequence shown here is derived from an EMBL/GenBank/DDBJ whole genome shotgun (WGS) entry which is preliminary data.</text>
</comment>
<evidence type="ECO:0000256" key="2">
    <source>
        <dbReference type="ARBA" id="ARBA00023125"/>
    </source>
</evidence>
<evidence type="ECO:0000256" key="3">
    <source>
        <dbReference type="ARBA" id="ARBA00023163"/>
    </source>
</evidence>
<evidence type="ECO:0000256" key="4">
    <source>
        <dbReference type="PROSITE-ProRule" id="PRU00335"/>
    </source>
</evidence>
<evidence type="ECO:0000313" key="6">
    <source>
        <dbReference type="EMBL" id="RMW95364.1"/>
    </source>
</evidence>
<dbReference type="Gene3D" id="1.10.357.10">
    <property type="entry name" value="Tetracycline Repressor, domain 2"/>
    <property type="match status" value="1"/>
</dbReference>
<proteinExistence type="predicted"/>
<protein>
    <submittedName>
        <fullName evidence="6">TetR/AcrR family transcriptional regulator</fullName>
    </submittedName>
</protein>
<feature type="DNA-binding region" description="H-T-H motif" evidence="4">
    <location>
        <begin position="24"/>
        <end position="43"/>
    </location>
</feature>
<dbReference type="SUPFAM" id="SSF46689">
    <property type="entry name" value="Homeodomain-like"/>
    <property type="match status" value="1"/>
</dbReference>
<dbReference type="SUPFAM" id="SSF48498">
    <property type="entry name" value="Tetracyclin repressor-like, C-terminal domain"/>
    <property type="match status" value="1"/>
</dbReference>
<dbReference type="PANTHER" id="PTHR47506:SF1">
    <property type="entry name" value="HTH-TYPE TRANSCRIPTIONAL REGULATOR YJDC"/>
    <property type="match status" value="1"/>
</dbReference>
<keyword evidence="2 4" id="KW-0238">DNA-binding</keyword>
<name>A0A3M6PY79_9BURK</name>
<dbReference type="RefSeq" id="WP_122254674.1">
    <property type="nucleotide sequence ID" value="NZ_RDQL01000028.1"/>
</dbReference>